<feature type="transmembrane region" description="Helical" evidence="2">
    <location>
        <begin position="432"/>
        <end position="458"/>
    </location>
</feature>
<feature type="transmembrane region" description="Helical" evidence="2">
    <location>
        <begin position="370"/>
        <end position="399"/>
    </location>
</feature>
<feature type="transmembrane region" description="Helical" evidence="2">
    <location>
        <begin position="295"/>
        <end position="318"/>
    </location>
</feature>
<dbReference type="Pfam" id="PF04087">
    <property type="entry name" value="DUF389"/>
    <property type="match status" value="1"/>
</dbReference>
<keyword evidence="4" id="KW-1185">Reference proteome</keyword>
<reference evidence="4" key="1">
    <citation type="submission" date="2013-03" db="EMBL/GenBank/DDBJ databases">
        <title>The Genome Sequence of Anopheles minimus MINIMUS1.</title>
        <authorList>
            <consortium name="The Broad Institute Genomics Platform"/>
            <person name="Neafsey D.E."/>
            <person name="Walton C."/>
            <person name="Walker B."/>
            <person name="Young S.K."/>
            <person name="Zeng Q."/>
            <person name="Gargeya S."/>
            <person name="Fitzgerald M."/>
            <person name="Haas B."/>
            <person name="Abouelleil A."/>
            <person name="Allen A.W."/>
            <person name="Alvarado L."/>
            <person name="Arachchi H.M."/>
            <person name="Berlin A.M."/>
            <person name="Chapman S.B."/>
            <person name="Gainer-Dewar J."/>
            <person name="Goldberg J."/>
            <person name="Griggs A."/>
            <person name="Gujja S."/>
            <person name="Hansen M."/>
            <person name="Howarth C."/>
            <person name="Imamovic A."/>
            <person name="Ireland A."/>
            <person name="Larimer J."/>
            <person name="McCowan C."/>
            <person name="Murphy C."/>
            <person name="Pearson M."/>
            <person name="Poon T.W."/>
            <person name="Priest M."/>
            <person name="Roberts A."/>
            <person name="Saif S."/>
            <person name="Shea T."/>
            <person name="Sisk P."/>
            <person name="Sykes S."/>
            <person name="Wortman J."/>
            <person name="Nusbaum C."/>
            <person name="Birren B."/>
        </authorList>
    </citation>
    <scope>NUCLEOTIDE SEQUENCE [LARGE SCALE GENOMIC DNA]</scope>
    <source>
        <strain evidence="4">MINIMUS1</strain>
    </source>
</reference>
<dbReference type="InterPro" id="IPR005240">
    <property type="entry name" value="DUF389"/>
</dbReference>
<evidence type="ECO:0000313" key="4">
    <source>
        <dbReference type="Proteomes" id="UP000075920"/>
    </source>
</evidence>
<feature type="transmembrane region" description="Helical" evidence="2">
    <location>
        <begin position="344"/>
        <end position="363"/>
    </location>
</feature>
<evidence type="ECO:0000313" key="3">
    <source>
        <dbReference type="EnsemblMetazoa" id="AMIN009528-PA"/>
    </source>
</evidence>
<name>A0A182WGM9_9DIPT</name>
<evidence type="ECO:0008006" key="5">
    <source>
        <dbReference type="Google" id="ProtNLM"/>
    </source>
</evidence>
<dbReference type="EnsemblMetazoa" id="AMIN009528-RA">
    <property type="protein sequence ID" value="AMIN009528-PA"/>
    <property type="gene ID" value="AMIN009528"/>
</dbReference>
<protein>
    <recommendedName>
        <fullName evidence="5">DUF389 domain-containing protein</fullName>
    </recommendedName>
</protein>
<feature type="region of interest" description="Disordered" evidence="1">
    <location>
        <begin position="89"/>
        <end position="116"/>
    </location>
</feature>
<keyword evidence="2" id="KW-1133">Transmembrane helix</keyword>
<dbReference type="PANTHER" id="PTHR20992:SF12">
    <property type="entry name" value="IP07646P"/>
    <property type="match status" value="1"/>
</dbReference>
<dbReference type="VEuPathDB" id="VectorBase:AMIN009528"/>
<keyword evidence="2" id="KW-0472">Membrane</keyword>
<dbReference type="AlphaFoldDB" id="A0A182WGM9"/>
<proteinExistence type="predicted"/>
<keyword evidence="2" id="KW-0812">Transmembrane</keyword>
<evidence type="ECO:0000256" key="2">
    <source>
        <dbReference type="SAM" id="Phobius"/>
    </source>
</evidence>
<feature type="transmembrane region" description="Helical" evidence="2">
    <location>
        <begin position="264"/>
        <end position="288"/>
    </location>
</feature>
<dbReference type="PANTHER" id="PTHR20992">
    <property type="entry name" value="AT15442P-RELATED"/>
    <property type="match status" value="1"/>
</dbReference>
<evidence type="ECO:0000256" key="1">
    <source>
        <dbReference type="SAM" id="MobiDB-lite"/>
    </source>
</evidence>
<sequence>MPGVVFLVCVPTANYERTLINGINYAPNNEQLPPPQVPSHQPPRNLNINLPENVPHGPRGPRTNAGPADNAAGNAVLRLEVELRDKHAVQGRRTANKAKPPKPPYGANAIKGPPNVGGTAPLEKVLDELLKKLDVERVIWHPDKEGQYYQVVFPLAAGDPCETTLHCLTELGIGLKYNSSVSVLPCSVSYDGSNDTSNEEEYGDECEENSKWNNFVDSIRSKLTVKQVVDGVRAGGSLSFDYLLLIVTADSLAALGLVENNAPNIVAAMLVSPLMGPVMSITFGTIIADRELVKVGFTALALGMFISILFGFIFGLILGTTEMPWGFGDFPTEEMKGRGNARSLWMGILWALTSGSGVAVALLQGSAGPLIGVAISASLLPPVVNCGLFWALACIWLIYKEEDIKMPHLKGEPYSGNSSYEFIYTNYIPTEFLINGIVSGLLTVINVICIFITAIIVLKIKEVAAPYTSSPDLRRFWETDIRTARTANRTTIRRNRGGEADIMSTYAELENDPKARNLENALEQALKEAVDDDTYRKVKRMSYSSNAAGEVSPRLPLSVPIFRRARFSRPPAWAESEIKRPAPCRSAPSFFE</sequence>
<reference evidence="3" key="2">
    <citation type="submission" date="2020-05" db="UniProtKB">
        <authorList>
            <consortium name="EnsemblMetazoa"/>
        </authorList>
    </citation>
    <scope>IDENTIFICATION</scope>
    <source>
        <strain evidence="3">MINIMUS1</strain>
    </source>
</reference>
<dbReference type="Proteomes" id="UP000075920">
    <property type="component" value="Unassembled WGS sequence"/>
</dbReference>
<accession>A0A182WGM9</accession>
<organism evidence="3 4">
    <name type="scientific">Anopheles minimus</name>
    <dbReference type="NCBI Taxonomy" id="112268"/>
    <lineage>
        <taxon>Eukaryota</taxon>
        <taxon>Metazoa</taxon>
        <taxon>Ecdysozoa</taxon>
        <taxon>Arthropoda</taxon>
        <taxon>Hexapoda</taxon>
        <taxon>Insecta</taxon>
        <taxon>Pterygota</taxon>
        <taxon>Neoptera</taxon>
        <taxon>Endopterygota</taxon>
        <taxon>Diptera</taxon>
        <taxon>Nematocera</taxon>
        <taxon>Culicoidea</taxon>
        <taxon>Culicidae</taxon>
        <taxon>Anophelinae</taxon>
        <taxon>Anopheles</taxon>
    </lineage>
</organism>